<dbReference type="Gramene" id="Mp3g19000.1">
    <property type="protein sequence ID" value="Mp3g19000.1.cds1"/>
    <property type="gene ID" value="Mp3g19000"/>
</dbReference>
<evidence type="ECO:0000256" key="1">
    <source>
        <dbReference type="SAM" id="SignalP"/>
    </source>
</evidence>
<dbReference type="AlphaFoldDB" id="A0A2R6WYD3"/>
<accession>A0A2R6WYD3</accession>
<evidence type="ECO:0008006" key="4">
    <source>
        <dbReference type="Google" id="ProtNLM"/>
    </source>
</evidence>
<evidence type="ECO:0000313" key="3">
    <source>
        <dbReference type="Proteomes" id="UP000244005"/>
    </source>
</evidence>
<gene>
    <name evidence="2" type="ORF">MARPO_0049s0133</name>
</gene>
<protein>
    <recommendedName>
        <fullName evidence="4">Gnk2-homologous domain-containing protein</fullName>
    </recommendedName>
</protein>
<name>A0A2R6WYD3_MARPO</name>
<organism evidence="2 3">
    <name type="scientific">Marchantia polymorpha</name>
    <name type="common">Common liverwort</name>
    <name type="synonym">Marchantia aquatica</name>
    <dbReference type="NCBI Taxonomy" id="3197"/>
    <lineage>
        <taxon>Eukaryota</taxon>
        <taxon>Viridiplantae</taxon>
        <taxon>Streptophyta</taxon>
        <taxon>Embryophyta</taxon>
        <taxon>Marchantiophyta</taxon>
        <taxon>Marchantiopsida</taxon>
        <taxon>Marchantiidae</taxon>
        <taxon>Marchantiales</taxon>
        <taxon>Marchantiaceae</taxon>
        <taxon>Marchantia</taxon>
    </lineage>
</organism>
<dbReference type="EMBL" id="KZ772721">
    <property type="protein sequence ID" value="PTQ38866.1"/>
    <property type="molecule type" value="Genomic_DNA"/>
</dbReference>
<proteinExistence type="predicted"/>
<dbReference type="OrthoDB" id="10287201at2759"/>
<sequence>MGGKMDRNVVTALFTAIFIVTVAGKCYGDPNSKLLRWSCQLESDAQLADTAGRHSLWPIPGRGKFATGGSAWTVCNPEMDEAACNACVQRALRLAHLALDLLDIDSECSREGVQLYLQSCKMRYVLNDFHTPPEVLYSAA</sequence>
<evidence type="ECO:0000313" key="2">
    <source>
        <dbReference type="EMBL" id="PTQ38866.1"/>
    </source>
</evidence>
<reference evidence="3" key="1">
    <citation type="journal article" date="2017" name="Cell">
        <title>Insights into land plant evolution garnered from the Marchantia polymorpha genome.</title>
        <authorList>
            <person name="Bowman J.L."/>
            <person name="Kohchi T."/>
            <person name="Yamato K.T."/>
            <person name="Jenkins J."/>
            <person name="Shu S."/>
            <person name="Ishizaki K."/>
            <person name="Yamaoka S."/>
            <person name="Nishihama R."/>
            <person name="Nakamura Y."/>
            <person name="Berger F."/>
            <person name="Adam C."/>
            <person name="Aki S.S."/>
            <person name="Althoff F."/>
            <person name="Araki T."/>
            <person name="Arteaga-Vazquez M.A."/>
            <person name="Balasubrmanian S."/>
            <person name="Barry K."/>
            <person name="Bauer D."/>
            <person name="Boehm C.R."/>
            <person name="Briginshaw L."/>
            <person name="Caballero-Perez J."/>
            <person name="Catarino B."/>
            <person name="Chen F."/>
            <person name="Chiyoda S."/>
            <person name="Chovatia M."/>
            <person name="Davies K.M."/>
            <person name="Delmans M."/>
            <person name="Demura T."/>
            <person name="Dierschke T."/>
            <person name="Dolan L."/>
            <person name="Dorantes-Acosta A.E."/>
            <person name="Eklund D.M."/>
            <person name="Florent S.N."/>
            <person name="Flores-Sandoval E."/>
            <person name="Fujiyama A."/>
            <person name="Fukuzawa H."/>
            <person name="Galik B."/>
            <person name="Grimanelli D."/>
            <person name="Grimwood J."/>
            <person name="Grossniklaus U."/>
            <person name="Hamada T."/>
            <person name="Haseloff J."/>
            <person name="Hetherington A.J."/>
            <person name="Higo A."/>
            <person name="Hirakawa Y."/>
            <person name="Hundley H.N."/>
            <person name="Ikeda Y."/>
            <person name="Inoue K."/>
            <person name="Inoue S.I."/>
            <person name="Ishida S."/>
            <person name="Jia Q."/>
            <person name="Kakita M."/>
            <person name="Kanazawa T."/>
            <person name="Kawai Y."/>
            <person name="Kawashima T."/>
            <person name="Kennedy M."/>
            <person name="Kinose K."/>
            <person name="Kinoshita T."/>
            <person name="Kohara Y."/>
            <person name="Koide E."/>
            <person name="Komatsu K."/>
            <person name="Kopischke S."/>
            <person name="Kubo M."/>
            <person name="Kyozuka J."/>
            <person name="Lagercrantz U."/>
            <person name="Lin S.S."/>
            <person name="Lindquist E."/>
            <person name="Lipzen A.M."/>
            <person name="Lu C.W."/>
            <person name="De Luna E."/>
            <person name="Martienssen R.A."/>
            <person name="Minamino N."/>
            <person name="Mizutani M."/>
            <person name="Mizutani M."/>
            <person name="Mochizuki N."/>
            <person name="Monte I."/>
            <person name="Mosher R."/>
            <person name="Nagasaki H."/>
            <person name="Nakagami H."/>
            <person name="Naramoto S."/>
            <person name="Nishitani K."/>
            <person name="Ohtani M."/>
            <person name="Okamoto T."/>
            <person name="Okumura M."/>
            <person name="Phillips J."/>
            <person name="Pollak B."/>
            <person name="Reinders A."/>
            <person name="Rovekamp M."/>
            <person name="Sano R."/>
            <person name="Sawa S."/>
            <person name="Schmid M.W."/>
            <person name="Shirakawa M."/>
            <person name="Solano R."/>
            <person name="Spunde A."/>
            <person name="Suetsugu N."/>
            <person name="Sugano S."/>
            <person name="Sugiyama A."/>
            <person name="Sun R."/>
            <person name="Suzuki Y."/>
            <person name="Takenaka M."/>
            <person name="Takezawa D."/>
            <person name="Tomogane H."/>
            <person name="Tsuzuki M."/>
            <person name="Ueda T."/>
            <person name="Umeda M."/>
            <person name="Ward J.M."/>
            <person name="Watanabe Y."/>
            <person name="Yazaki K."/>
            <person name="Yokoyama R."/>
            <person name="Yoshitake Y."/>
            <person name="Yotsui I."/>
            <person name="Zachgo S."/>
            <person name="Schmutz J."/>
        </authorList>
    </citation>
    <scope>NUCLEOTIDE SEQUENCE [LARGE SCALE GENOMIC DNA]</scope>
    <source>
        <strain evidence="3">Tak-1</strain>
    </source>
</reference>
<feature type="chain" id="PRO_5015325669" description="Gnk2-homologous domain-containing protein" evidence="1">
    <location>
        <begin position="29"/>
        <end position="140"/>
    </location>
</feature>
<keyword evidence="1" id="KW-0732">Signal</keyword>
<feature type="signal peptide" evidence="1">
    <location>
        <begin position="1"/>
        <end position="28"/>
    </location>
</feature>
<dbReference type="Proteomes" id="UP000244005">
    <property type="component" value="Unassembled WGS sequence"/>
</dbReference>
<keyword evidence="3" id="KW-1185">Reference proteome</keyword>